<name>A0A1M6EN84_9CLOT</name>
<feature type="transmembrane region" description="Helical" evidence="8">
    <location>
        <begin position="409"/>
        <end position="431"/>
    </location>
</feature>
<dbReference type="PIRSF" id="PIRSF038958">
    <property type="entry name" value="PG_synth_SpoVB"/>
    <property type="match status" value="1"/>
</dbReference>
<dbReference type="Pfam" id="PF01943">
    <property type="entry name" value="Polysacc_synt"/>
    <property type="match status" value="1"/>
</dbReference>
<dbReference type="OrthoDB" id="9775950at2"/>
<dbReference type="PANTHER" id="PTHR43298:SF2">
    <property type="entry name" value="FMN_FAD EXPORTER YEEO-RELATED"/>
    <property type="match status" value="1"/>
</dbReference>
<keyword evidence="6 8" id="KW-0472">Membrane</keyword>
<dbReference type="InterPro" id="IPR002797">
    <property type="entry name" value="Polysacc_synth"/>
</dbReference>
<evidence type="ECO:0000256" key="3">
    <source>
        <dbReference type="ARBA" id="ARBA00022448"/>
    </source>
</evidence>
<feature type="transmembrane region" description="Helical" evidence="8">
    <location>
        <begin position="358"/>
        <end position="379"/>
    </location>
</feature>
<dbReference type="RefSeq" id="WP_072985478.1">
    <property type="nucleotide sequence ID" value="NZ_FQZB01000005.1"/>
</dbReference>
<keyword evidence="4 8" id="KW-0812">Transmembrane</keyword>
<feature type="transmembrane region" description="Helical" evidence="8">
    <location>
        <begin position="12"/>
        <end position="30"/>
    </location>
</feature>
<dbReference type="PANTHER" id="PTHR43298">
    <property type="entry name" value="MULTIDRUG RESISTANCE PROTEIN NORM-RELATED"/>
    <property type="match status" value="1"/>
</dbReference>
<keyword evidence="10" id="KW-1185">Reference proteome</keyword>
<comment type="subcellular location">
    <subcellularLocation>
        <location evidence="1">Membrane</location>
        <topology evidence="1">Multi-pass membrane protein</topology>
    </subcellularLocation>
</comment>
<feature type="transmembrane region" description="Helical" evidence="8">
    <location>
        <begin position="443"/>
        <end position="460"/>
    </location>
</feature>
<evidence type="ECO:0000313" key="9">
    <source>
        <dbReference type="EMBL" id="SHI86839.1"/>
    </source>
</evidence>
<evidence type="ECO:0000313" key="10">
    <source>
        <dbReference type="Proteomes" id="UP000184310"/>
    </source>
</evidence>
<evidence type="ECO:0000256" key="4">
    <source>
        <dbReference type="ARBA" id="ARBA00022692"/>
    </source>
</evidence>
<accession>A0A1M6EN84</accession>
<dbReference type="Proteomes" id="UP000184310">
    <property type="component" value="Unassembled WGS sequence"/>
</dbReference>
<dbReference type="InterPro" id="IPR050222">
    <property type="entry name" value="MATE_MdtK"/>
</dbReference>
<feature type="transmembrane region" description="Helical" evidence="8">
    <location>
        <begin position="86"/>
        <end position="110"/>
    </location>
</feature>
<dbReference type="EMBL" id="FQZB01000005">
    <property type="protein sequence ID" value="SHI86839.1"/>
    <property type="molecule type" value="Genomic_DNA"/>
</dbReference>
<keyword evidence="5 8" id="KW-1133">Transmembrane helix</keyword>
<protein>
    <recommendedName>
        <fullName evidence="7">Multidrug-efflux transporter</fullName>
    </recommendedName>
</protein>
<evidence type="ECO:0000256" key="8">
    <source>
        <dbReference type="SAM" id="Phobius"/>
    </source>
</evidence>
<dbReference type="NCBIfam" id="TIGR02900">
    <property type="entry name" value="spore_V_B"/>
    <property type="match status" value="1"/>
</dbReference>
<reference evidence="9 10" key="1">
    <citation type="submission" date="2016-11" db="EMBL/GenBank/DDBJ databases">
        <authorList>
            <person name="Jaros S."/>
            <person name="Januszkiewicz K."/>
            <person name="Wedrychowicz H."/>
        </authorList>
    </citation>
    <scope>NUCLEOTIDE SEQUENCE [LARGE SCALE GENOMIC DNA]</scope>
    <source>
        <strain evidence="9 10">DSM 21758</strain>
    </source>
</reference>
<feature type="transmembrane region" description="Helical" evidence="8">
    <location>
        <begin position="42"/>
        <end position="65"/>
    </location>
</feature>
<feature type="transmembrane region" description="Helical" evidence="8">
    <location>
        <begin position="275"/>
        <end position="299"/>
    </location>
</feature>
<feature type="transmembrane region" description="Helical" evidence="8">
    <location>
        <begin position="157"/>
        <end position="174"/>
    </location>
</feature>
<dbReference type="STRING" id="1121302.SAMN02745163_00895"/>
<sequence length="500" mass="56053">MKDGFYKNSMILTLSNLTTGILGFIFSIYLSKILGPEGMGLYGLVMPIYNLFICLMTAGVIAAISKISAIYASSNDYNNLTKTIRTVAFFNFIWAMIVGILVFFFSPTIGHYWVKDSRTMKAIMVTCPAMIFIALSNILKGYFYGTSKISMPAFIDILEKAFRIFVLALLIYIFKADSLEKLVTLAYISICYGEFQSLALLYFYYKFSISKHPKIKTKTEGRAQLLFDVLIVSVPLCLNGFIISIFTTIATLIVPRRLVATGFQYSEALSMIGKYSGMALAIVTFPMIIIASINTLLIPDLSQTMNKKDHFSASKRIKEVISLAFIIGLCTLILGQTFSSELGKMFFSRNDLGGYIKASSLAMPLFFTSVTMFGILNGLGKQTIILRNNIITEILEILCLYVFTGISSINVFGFAITMFIISTLSLILNLYEVNKQIALDFSFINILIYILAGILCYLLLKTCSLNLNFLNFKVKIILSMLLCFGMFSFLLLTFRKKNLY</sequence>
<feature type="transmembrane region" description="Helical" evidence="8">
    <location>
        <begin position="320"/>
        <end position="338"/>
    </location>
</feature>
<feature type="transmembrane region" description="Helical" evidence="8">
    <location>
        <begin position="186"/>
        <end position="205"/>
    </location>
</feature>
<gene>
    <name evidence="9" type="ORF">SAMN02745163_00895</name>
</gene>
<dbReference type="InterPro" id="IPR014249">
    <property type="entry name" value="Spore_V_B"/>
</dbReference>
<evidence type="ECO:0000256" key="6">
    <source>
        <dbReference type="ARBA" id="ARBA00023136"/>
    </source>
</evidence>
<dbReference type="GO" id="GO:0005886">
    <property type="term" value="C:plasma membrane"/>
    <property type="evidence" value="ECO:0007669"/>
    <property type="project" value="TreeGrafter"/>
</dbReference>
<organism evidence="9 10">
    <name type="scientific">Clostridium cavendishii DSM 21758</name>
    <dbReference type="NCBI Taxonomy" id="1121302"/>
    <lineage>
        <taxon>Bacteria</taxon>
        <taxon>Bacillati</taxon>
        <taxon>Bacillota</taxon>
        <taxon>Clostridia</taxon>
        <taxon>Eubacteriales</taxon>
        <taxon>Clostridiaceae</taxon>
        <taxon>Clostridium</taxon>
    </lineage>
</organism>
<dbReference type="AlphaFoldDB" id="A0A1M6EN84"/>
<evidence type="ECO:0000256" key="2">
    <source>
        <dbReference type="ARBA" id="ARBA00010199"/>
    </source>
</evidence>
<proteinExistence type="inferred from homology"/>
<keyword evidence="3" id="KW-0813">Transport</keyword>
<feature type="transmembrane region" description="Helical" evidence="8">
    <location>
        <begin position="225"/>
        <end position="255"/>
    </location>
</feature>
<evidence type="ECO:0000256" key="7">
    <source>
        <dbReference type="ARBA" id="ARBA00031636"/>
    </source>
</evidence>
<comment type="similarity">
    <text evidence="2">Belongs to the multi antimicrobial extrusion (MATE) (TC 2.A.66.1) family.</text>
</comment>
<dbReference type="InterPro" id="IPR024923">
    <property type="entry name" value="PG_synth_SpoVB"/>
</dbReference>
<evidence type="ECO:0000256" key="5">
    <source>
        <dbReference type="ARBA" id="ARBA00022989"/>
    </source>
</evidence>
<evidence type="ECO:0000256" key="1">
    <source>
        <dbReference type="ARBA" id="ARBA00004141"/>
    </source>
</evidence>
<feature type="transmembrane region" description="Helical" evidence="8">
    <location>
        <begin position="472"/>
        <end position="494"/>
    </location>
</feature>
<feature type="transmembrane region" description="Helical" evidence="8">
    <location>
        <begin position="122"/>
        <end position="145"/>
    </location>
</feature>